<organism evidence="2 3">
    <name type="scientific">Pseudoalteromonas amylolytica</name>
    <dbReference type="NCBI Taxonomy" id="1859457"/>
    <lineage>
        <taxon>Bacteria</taxon>
        <taxon>Pseudomonadati</taxon>
        <taxon>Pseudomonadota</taxon>
        <taxon>Gammaproteobacteria</taxon>
        <taxon>Alteromonadales</taxon>
        <taxon>Pseudoalteromonadaceae</taxon>
        <taxon>Pseudoalteromonas</taxon>
    </lineage>
</organism>
<dbReference type="PANTHER" id="PTHR36302">
    <property type="entry name" value="BLR7088 PROTEIN"/>
    <property type="match status" value="1"/>
</dbReference>
<accession>A0A1S1MZB3</accession>
<dbReference type="InterPro" id="IPR036182">
    <property type="entry name" value="PCuAC_sf"/>
</dbReference>
<dbReference type="SUPFAM" id="SSF110087">
    <property type="entry name" value="DR1885-like metal-binding protein"/>
    <property type="match status" value="1"/>
</dbReference>
<evidence type="ECO:0000313" key="3">
    <source>
        <dbReference type="Proteomes" id="UP000179786"/>
    </source>
</evidence>
<dbReference type="Gene3D" id="2.60.40.1890">
    <property type="entry name" value="PCu(A)C copper chaperone"/>
    <property type="match status" value="1"/>
</dbReference>
<comment type="caution">
    <text evidence="2">The sequence shown here is derived from an EMBL/GenBank/DDBJ whole genome shotgun (WGS) entry which is preliminary data.</text>
</comment>
<dbReference type="EMBL" id="MKJU01000006">
    <property type="protein sequence ID" value="OHU92721.1"/>
    <property type="molecule type" value="Genomic_DNA"/>
</dbReference>
<name>A0A1S1MZB3_9GAMM</name>
<sequence>MFAKYLAVFTSMLLSLAPSLVIAEQGNSSKLVVQHAKIRQFLPAATSTAAYFSLMNHSPQTRILQKATISGLGRVEIHEHVHSDTMMRMQKVQELTISPYQTISFQPGGYHLMAFEPTGKLRKGEKLTLTLYFANGERLESPIKVVSLQEEMGKQENNHSEHKHH</sequence>
<reference evidence="2 3" key="1">
    <citation type="submission" date="2016-09" db="EMBL/GenBank/DDBJ databases">
        <title>Pseudoalteromonas amylolytica sp. nov., isolated from the surface seawater.</title>
        <authorList>
            <person name="Wu Y.-H."/>
            <person name="Cheng H."/>
            <person name="Jin X.-B."/>
            <person name="Wang C.-S."/>
            <person name="Xu X.-W."/>
        </authorList>
    </citation>
    <scope>NUCLEOTIDE SEQUENCE [LARGE SCALE GENOMIC DNA]</scope>
    <source>
        <strain evidence="2 3">JW1</strain>
    </source>
</reference>
<dbReference type="OrthoDB" id="9796962at2"/>
<feature type="chain" id="PRO_5010236722" description="Copper chaperone" evidence="1">
    <location>
        <begin position="24"/>
        <end position="165"/>
    </location>
</feature>
<keyword evidence="3" id="KW-1185">Reference proteome</keyword>
<dbReference type="InterPro" id="IPR007410">
    <property type="entry name" value="LpqE-like"/>
</dbReference>
<evidence type="ECO:0000313" key="2">
    <source>
        <dbReference type="EMBL" id="OHU92721.1"/>
    </source>
</evidence>
<dbReference type="AlphaFoldDB" id="A0A1S1MZB3"/>
<keyword evidence="1" id="KW-0732">Signal</keyword>
<feature type="signal peptide" evidence="1">
    <location>
        <begin position="1"/>
        <end position="23"/>
    </location>
</feature>
<dbReference type="PANTHER" id="PTHR36302:SF1">
    <property type="entry name" value="COPPER CHAPERONE PCU(A)C"/>
    <property type="match status" value="1"/>
</dbReference>
<evidence type="ECO:0000256" key="1">
    <source>
        <dbReference type="SAM" id="SignalP"/>
    </source>
</evidence>
<proteinExistence type="predicted"/>
<protein>
    <recommendedName>
        <fullName evidence="4">Copper chaperone</fullName>
    </recommendedName>
</protein>
<dbReference type="Proteomes" id="UP000179786">
    <property type="component" value="Unassembled WGS sequence"/>
</dbReference>
<dbReference type="InterPro" id="IPR058248">
    <property type="entry name" value="Lxx211020-like"/>
</dbReference>
<dbReference type="STRING" id="1859457.BET10_04515"/>
<evidence type="ECO:0008006" key="4">
    <source>
        <dbReference type="Google" id="ProtNLM"/>
    </source>
</evidence>
<gene>
    <name evidence="2" type="ORF">BET10_04515</name>
</gene>
<dbReference type="Pfam" id="PF04314">
    <property type="entry name" value="PCuAC"/>
    <property type="match status" value="1"/>
</dbReference>
<dbReference type="RefSeq" id="WP_070983280.1">
    <property type="nucleotide sequence ID" value="NZ_MKJU01000006.1"/>
</dbReference>